<keyword evidence="1" id="KW-0812">Transmembrane</keyword>
<dbReference type="Proteomes" id="UP000182011">
    <property type="component" value="Unassembled WGS sequence"/>
</dbReference>
<name>A0A0P1M7B7_9BACT</name>
<evidence type="ECO:0000256" key="1">
    <source>
        <dbReference type="SAM" id="Phobius"/>
    </source>
</evidence>
<accession>A0A0N7MS40</accession>
<accession>A0A0P1LE09</accession>
<evidence type="ECO:0008006" key="6">
    <source>
        <dbReference type="Google" id="ProtNLM"/>
    </source>
</evidence>
<evidence type="ECO:0000313" key="2">
    <source>
        <dbReference type="EMBL" id="CUS79934.1"/>
    </source>
</evidence>
<dbReference type="EMBL" id="CZVI01000003">
    <property type="protein sequence ID" value="CUS79934.1"/>
    <property type="molecule type" value="Genomic_DNA"/>
</dbReference>
<accession>A0A0P1P1Q8</accession>
<evidence type="ECO:0000313" key="3">
    <source>
        <dbReference type="EMBL" id="CUU06808.1"/>
    </source>
</evidence>
<accession>A0A0P1LK45</accession>
<protein>
    <recommendedName>
        <fullName evidence="6">Lipoprotein</fullName>
    </recommendedName>
</protein>
<organism evidence="3 4">
    <name type="scientific">Candidatus Kryptonium thompsonii</name>
    <dbReference type="NCBI Taxonomy" id="1633631"/>
    <lineage>
        <taxon>Bacteria</taxon>
        <taxon>Pseudomonadati</taxon>
        <taxon>Candidatus Kryptoniota</taxon>
        <taxon>Candidatus Kryptonium</taxon>
    </lineage>
</organism>
<keyword evidence="1" id="KW-1133">Transmembrane helix</keyword>
<evidence type="ECO:0000313" key="4">
    <source>
        <dbReference type="Proteomes" id="UP000182011"/>
    </source>
</evidence>
<keyword evidence="1" id="KW-0472">Membrane</keyword>
<evidence type="ECO:0000313" key="5">
    <source>
        <dbReference type="Proteomes" id="UP000182200"/>
    </source>
</evidence>
<proteinExistence type="predicted"/>
<accession>A0A0P1MG36</accession>
<dbReference type="AlphaFoldDB" id="A0A0P1M7B7"/>
<accession>A0A0P1NZN2</accession>
<accession>A0A0S4N7M2</accession>
<dbReference type="OrthoDB" id="9807105at2"/>
<dbReference type="RefSeq" id="WP_047134838.1">
    <property type="nucleotide sequence ID" value="NZ_CZVI01000003.1"/>
</dbReference>
<gene>
    <name evidence="3" type="ORF">JGI4_01616</name>
    <name evidence="2" type="ORF">JGI8_00356</name>
</gene>
<accession>A0A0P1M4V7</accession>
<accession>A0A0P1LBL5</accession>
<accession>A0A0P1P922</accession>
<dbReference type="STRING" id="1633631.GCA_001442925_01611"/>
<reference evidence="2 5" key="1">
    <citation type="submission" date="2015-11" db="EMBL/GenBank/DDBJ databases">
        <authorList>
            <person name="Varghese N."/>
        </authorList>
    </citation>
    <scope>NUCLEOTIDE SEQUENCE [LARGE SCALE GENOMIC DNA]</scope>
    <source>
        <strain evidence="2 5">JGI-8</strain>
    </source>
</reference>
<dbReference type="Proteomes" id="UP000182200">
    <property type="component" value="Unassembled WGS sequence"/>
</dbReference>
<reference evidence="3 4" key="2">
    <citation type="submission" date="2015-11" db="EMBL/GenBank/DDBJ databases">
        <authorList>
            <person name="Zhang Y."/>
            <person name="Guo Z."/>
        </authorList>
    </citation>
    <scope>NUCLEOTIDE SEQUENCE [LARGE SCALE GENOMIC DNA]</scope>
    <source>
        <strain evidence="3">JGI-4</strain>
    </source>
</reference>
<keyword evidence="5" id="KW-1185">Reference proteome</keyword>
<feature type="transmembrane region" description="Helical" evidence="1">
    <location>
        <begin position="6"/>
        <end position="23"/>
    </location>
</feature>
<dbReference type="EMBL" id="FAOP01000006">
    <property type="protein sequence ID" value="CUU06808.1"/>
    <property type="molecule type" value="Genomic_DNA"/>
</dbReference>
<accession>A0A0P1M7E7</accession>
<accession>A0A0P1M7B7</accession>
<dbReference type="PROSITE" id="PS51257">
    <property type="entry name" value="PROKAR_LIPOPROTEIN"/>
    <property type="match status" value="1"/>
</dbReference>
<sequence>MRLLFIIFITFTFIIGCSVFRFYSEDQHQIKGKIYVTGNEPFTELAIQDENGEVFLISKNSPVYKELWKNQGSTVILEIERRETKGNEKGKLIAKSFKILSPK</sequence>